<evidence type="ECO:0000256" key="3">
    <source>
        <dbReference type="ARBA" id="ARBA00022692"/>
    </source>
</evidence>
<dbReference type="InterPro" id="IPR008429">
    <property type="entry name" value="CLPTM1"/>
</dbReference>
<evidence type="ECO:0000256" key="5">
    <source>
        <dbReference type="ARBA" id="ARBA00023136"/>
    </source>
</evidence>
<reference evidence="7 8" key="1">
    <citation type="submission" date="2020-06" db="EMBL/GenBank/DDBJ databases">
        <authorList>
            <person name="Li R."/>
            <person name="Bekaert M."/>
        </authorList>
    </citation>
    <scope>NUCLEOTIDE SEQUENCE [LARGE SCALE GENOMIC DNA]</scope>
    <source>
        <strain evidence="8">wild</strain>
    </source>
</reference>
<dbReference type="OrthoDB" id="378564at2759"/>
<proteinExistence type="inferred from homology"/>
<dbReference type="PANTHER" id="PTHR21347">
    <property type="entry name" value="CLEFT LIP AND PALATE ASSOCIATED TRANSMEMBRANE PROTEIN-RELATED"/>
    <property type="match status" value="1"/>
</dbReference>
<comment type="similarity">
    <text evidence="2">Belongs to the CLPTM1 family.</text>
</comment>
<dbReference type="AlphaFoldDB" id="A0A6J8C5Y1"/>
<comment type="subcellular location">
    <subcellularLocation>
        <location evidence="1">Membrane</location>
        <topology evidence="1">Multi-pass membrane protein</topology>
    </subcellularLocation>
</comment>
<gene>
    <name evidence="7" type="ORF">MCOR_26131</name>
</gene>
<feature type="region of interest" description="Disordered" evidence="6">
    <location>
        <begin position="1"/>
        <end position="23"/>
    </location>
</feature>
<evidence type="ECO:0000256" key="4">
    <source>
        <dbReference type="ARBA" id="ARBA00022989"/>
    </source>
</evidence>
<evidence type="ECO:0000313" key="7">
    <source>
        <dbReference type="EMBL" id="CAC5391092.1"/>
    </source>
</evidence>
<dbReference type="PANTHER" id="PTHR21347:SF14">
    <property type="entry name" value="LIPID SCRAMBLASE CLPTM1-RELATED"/>
    <property type="match status" value="1"/>
</dbReference>
<keyword evidence="4" id="KW-1133">Transmembrane helix</keyword>
<keyword evidence="3" id="KW-0812">Transmembrane</keyword>
<sequence>MADNVPVASAANSNQVQNAEQGADQARPGFFGTLKTLVVRMLFIYMISSFFRRSSTPTTGTEGQPEKQYSQNLYPKNLQMDLYMYLSEQETFTDFDNENALVWKKTGLMYGDWTSGPNGDGSYEKSMEIDTPEIYICSIIYMSKKATDMNRKNN</sequence>
<feature type="compositionally biased region" description="Low complexity" evidence="6">
    <location>
        <begin position="7"/>
        <end position="19"/>
    </location>
</feature>
<keyword evidence="8" id="KW-1185">Reference proteome</keyword>
<evidence type="ECO:0000256" key="6">
    <source>
        <dbReference type="SAM" id="MobiDB-lite"/>
    </source>
</evidence>
<name>A0A6J8C5Y1_MYTCO</name>
<organism evidence="7 8">
    <name type="scientific">Mytilus coruscus</name>
    <name type="common">Sea mussel</name>
    <dbReference type="NCBI Taxonomy" id="42192"/>
    <lineage>
        <taxon>Eukaryota</taxon>
        <taxon>Metazoa</taxon>
        <taxon>Spiralia</taxon>
        <taxon>Lophotrochozoa</taxon>
        <taxon>Mollusca</taxon>
        <taxon>Bivalvia</taxon>
        <taxon>Autobranchia</taxon>
        <taxon>Pteriomorphia</taxon>
        <taxon>Mytilida</taxon>
        <taxon>Mytiloidea</taxon>
        <taxon>Mytilidae</taxon>
        <taxon>Mytilinae</taxon>
        <taxon>Mytilus</taxon>
    </lineage>
</organism>
<evidence type="ECO:0000256" key="1">
    <source>
        <dbReference type="ARBA" id="ARBA00004141"/>
    </source>
</evidence>
<dbReference type="GO" id="GO:0016020">
    <property type="term" value="C:membrane"/>
    <property type="evidence" value="ECO:0007669"/>
    <property type="project" value="UniProtKB-SubCell"/>
</dbReference>
<dbReference type="Pfam" id="PF05602">
    <property type="entry name" value="CLPTM1"/>
    <property type="match status" value="1"/>
</dbReference>
<protein>
    <submittedName>
        <fullName evidence="7">Uncharacterized protein</fullName>
    </submittedName>
</protein>
<evidence type="ECO:0000313" key="8">
    <source>
        <dbReference type="Proteomes" id="UP000507470"/>
    </source>
</evidence>
<accession>A0A6J8C5Y1</accession>
<keyword evidence="5" id="KW-0472">Membrane</keyword>
<dbReference type="Proteomes" id="UP000507470">
    <property type="component" value="Unassembled WGS sequence"/>
</dbReference>
<evidence type="ECO:0000256" key="2">
    <source>
        <dbReference type="ARBA" id="ARBA00009310"/>
    </source>
</evidence>
<dbReference type="GO" id="GO:0012505">
    <property type="term" value="C:endomembrane system"/>
    <property type="evidence" value="ECO:0007669"/>
    <property type="project" value="TreeGrafter"/>
</dbReference>
<dbReference type="EMBL" id="CACVKT020004663">
    <property type="protein sequence ID" value="CAC5391092.1"/>
    <property type="molecule type" value="Genomic_DNA"/>
</dbReference>